<feature type="region of interest" description="Disordered" evidence="1">
    <location>
        <begin position="120"/>
        <end position="139"/>
    </location>
</feature>
<keyword evidence="3" id="KW-1185">Reference proteome</keyword>
<evidence type="ECO:0000256" key="1">
    <source>
        <dbReference type="SAM" id="MobiDB-lite"/>
    </source>
</evidence>
<proteinExistence type="predicted"/>
<reference evidence="3" key="1">
    <citation type="journal article" date="2019" name="Int. J. Syst. Evol. Microbiol.">
        <title>The Global Catalogue of Microorganisms (GCM) 10K type strain sequencing project: providing services to taxonomists for standard genome sequencing and annotation.</title>
        <authorList>
            <consortium name="The Broad Institute Genomics Platform"/>
            <consortium name="The Broad Institute Genome Sequencing Center for Infectious Disease"/>
            <person name="Wu L."/>
            <person name="Ma J."/>
        </authorList>
    </citation>
    <scope>NUCLEOTIDE SEQUENCE [LARGE SCALE GENOMIC DNA]</scope>
    <source>
        <strain evidence="3">CGMCC 4.7275</strain>
    </source>
</reference>
<evidence type="ECO:0000313" key="2">
    <source>
        <dbReference type="EMBL" id="GGK31021.1"/>
    </source>
</evidence>
<name>A0ABQ2F0X9_9ACTN</name>
<dbReference type="EMBL" id="BMMV01000044">
    <property type="protein sequence ID" value="GGK31021.1"/>
    <property type="molecule type" value="Genomic_DNA"/>
</dbReference>
<evidence type="ECO:0000313" key="3">
    <source>
        <dbReference type="Proteomes" id="UP000660265"/>
    </source>
</evidence>
<sequence>MCGALAGGEWSSAPGGVRVSHTLLYSNRRTILVVAMYDFPDDLRDAQLRLHRTSAAYRTLCRTLPRSVEPASGRTEQQKADEARLRGEVLALSVTVSTHPYWKTREAGTAVDARMALKHIHDQDPAPADTDRGEGPPRT</sequence>
<accession>A0ABQ2F0X9</accession>
<gene>
    <name evidence="2" type="ORF">GCM10011583_73630</name>
</gene>
<dbReference type="Proteomes" id="UP000660265">
    <property type="component" value="Unassembled WGS sequence"/>
</dbReference>
<comment type="caution">
    <text evidence="2">The sequence shown here is derived from an EMBL/GenBank/DDBJ whole genome shotgun (WGS) entry which is preliminary data.</text>
</comment>
<organism evidence="2 3">
    <name type="scientific">Streptomyces camponoticapitis</name>
    <dbReference type="NCBI Taxonomy" id="1616125"/>
    <lineage>
        <taxon>Bacteria</taxon>
        <taxon>Bacillati</taxon>
        <taxon>Actinomycetota</taxon>
        <taxon>Actinomycetes</taxon>
        <taxon>Kitasatosporales</taxon>
        <taxon>Streptomycetaceae</taxon>
        <taxon>Streptomyces</taxon>
    </lineage>
</organism>
<protein>
    <submittedName>
        <fullName evidence="2">Uncharacterized protein</fullName>
    </submittedName>
</protein>